<keyword evidence="5" id="KW-1185">Reference proteome</keyword>
<keyword evidence="1" id="KW-1277">Toxin-antitoxin system</keyword>
<dbReference type="InterPro" id="IPR014795">
    <property type="entry name" value="TacA_1-like"/>
</dbReference>
<name>A0A418WFN9_9PROT</name>
<gene>
    <name evidence="4" type="ORF">D3874_19145</name>
</gene>
<dbReference type="GO" id="GO:0006355">
    <property type="term" value="P:regulation of DNA-templated transcription"/>
    <property type="evidence" value="ECO:0007669"/>
    <property type="project" value="InterPro"/>
</dbReference>
<dbReference type="SUPFAM" id="SSF47598">
    <property type="entry name" value="Ribbon-helix-helix"/>
    <property type="match status" value="1"/>
</dbReference>
<feature type="compositionally biased region" description="Low complexity" evidence="3">
    <location>
        <begin position="1"/>
        <end position="14"/>
    </location>
</feature>
<evidence type="ECO:0000313" key="5">
    <source>
        <dbReference type="Proteomes" id="UP000284605"/>
    </source>
</evidence>
<dbReference type="OrthoDB" id="7569726at2"/>
<reference evidence="4 5" key="1">
    <citation type="submission" date="2018-09" db="EMBL/GenBank/DDBJ databases">
        <authorList>
            <person name="Zhu H."/>
        </authorList>
    </citation>
    <scope>NUCLEOTIDE SEQUENCE [LARGE SCALE GENOMIC DNA]</scope>
    <source>
        <strain evidence="4 5">K1W22B-8</strain>
    </source>
</reference>
<dbReference type="Gene3D" id="1.20.5.780">
    <property type="entry name" value="Single helix bin"/>
    <property type="match status" value="1"/>
</dbReference>
<proteinExistence type="inferred from homology"/>
<dbReference type="EMBL" id="QYUK01000011">
    <property type="protein sequence ID" value="RJF88834.1"/>
    <property type="molecule type" value="Genomic_DNA"/>
</dbReference>
<dbReference type="RefSeq" id="WP_119779733.1">
    <property type="nucleotide sequence ID" value="NZ_QYUK01000011.1"/>
</dbReference>
<sequence length="101" mass="11307">MAPKAPAAKRSAPTRSERLEARVSADQKDLFLRAAELQGRTLTDFVIASVHEAAVRTIETMQSIQLTAQESRAFAEALLEPREPGRRLKEAARRYIETTTR</sequence>
<evidence type="ECO:0000313" key="4">
    <source>
        <dbReference type="EMBL" id="RJF88834.1"/>
    </source>
</evidence>
<evidence type="ECO:0000256" key="1">
    <source>
        <dbReference type="ARBA" id="ARBA00022649"/>
    </source>
</evidence>
<dbReference type="AlphaFoldDB" id="A0A418WFN9"/>
<evidence type="ECO:0000256" key="3">
    <source>
        <dbReference type="SAM" id="MobiDB-lite"/>
    </source>
</evidence>
<dbReference type="PANTHER" id="PTHR35401">
    <property type="entry name" value="COPG FAMILY HELIX-TURN-HELIX PROTEIN-RELATED-RELATED"/>
    <property type="match status" value="1"/>
</dbReference>
<dbReference type="PANTHER" id="PTHR35401:SF2">
    <property type="entry name" value="ABC-TYPE TRANSPORT SYSTEM"/>
    <property type="match status" value="1"/>
</dbReference>
<dbReference type="InterPro" id="IPR010985">
    <property type="entry name" value="Ribbon_hlx_hlx"/>
</dbReference>
<evidence type="ECO:0000256" key="2">
    <source>
        <dbReference type="ARBA" id="ARBA00049988"/>
    </source>
</evidence>
<protein>
    <submittedName>
        <fullName evidence="4">DUF1778 domain-containing protein</fullName>
    </submittedName>
</protein>
<comment type="caution">
    <text evidence="4">The sequence shown here is derived from an EMBL/GenBank/DDBJ whole genome shotgun (WGS) entry which is preliminary data.</text>
</comment>
<dbReference type="Proteomes" id="UP000284605">
    <property type="component" value="Unassembled WGS sequence"/>
</dbReference>
<accession>A0A418WFN9</accession>
<organism evidence="4 5">
    <name type="scientific">Oleomonas cavernae</name>
    <dbReference type="NCBI Taxonomy" id="2320859"/>
    <lineage>
        <taxon>Bacteria</taxon>
        <taxon>Pseudomonadati</taxon>
        <taxon>Pseudomonadota</taxon>
        <taxon>Alphaproteobacteria</taxon>
        <taxon>Acetobacterales</taxon>
        <taxon>Acetobacteraceae</taxon>
        <taxon>Oleomonas</taxon>
    </lineage>
</organism>
<feature type="region of interest" description="Disordered" evidence="3">
    <location>
        <begin position="1"/>
        <end position="20"/>
    </location>
</feature>
<comment type="similarity">
    <text evidence="2">Belongs to the TacA antitoxin family.</text>
</comment>
<dbReference type="Pfam" id="PF08681">
    <property type="entry name" value="TacA1"/>
    <property type="match status" value="1"/>
</dbReference>